<sequence>MNTPLKALFALSTTLLTATALADNSSRPDSHAPISIMGDHTHSEGEWMVSYRFMRMNMADNYIGSNEVSTEQILQDFMVAPETMDMDMHMIGAMYAPSDDVTLMLMANYLSTSMDHVTRMGMNFTTETSGVSDTKLGALLNINQSEHSSSHINLALSIPTGSVKEQDQTPMGYTRLPYPMQLGSGTYDIEVGATHTEFFEQSSWGIQAKQLFRTGYNDLDYRLGNRFNVNSWYAHNLNQSVSLNTTVAYTNQRDIKGQDDSLNPMMVPTARTDLRSGYFWDLGIGANIKVNSHHRIAIDLAKTVHQNLEGPQLGRDWSATFGWQYLF</sequence>
<organism evidence="2 3">
    <name type="scientific">Kangiella geojedonensis</name>
    <dbReference type="NCBI Taxonomy" id="914150"/>
    <lineage>
        <taxon>Bacteria</taxon>
        <taxon>Pseudomonadati</taxon>
        <taxon>Pseudomonadota</taxon>
        <taxon>Gammaproteobacteria</taxon>
        <taxon>Kangiellales</taxon>
        <taxon>Kangiellaceae</taxon>
        <taxon>Kangiella</taxon>
    </lineage>
</organism>
<dbReference type="KEGG" id="kge:TQ33_1868"/>
<evidence type="ECO:0000256" key="1">
    <source>
        <dbReference type="SAM" id="SignalP"/>
    </source>
</evidence>
<reference evidence="2 3" key="1">
    <citation type="submission" date="2015-02" db="EMBL/GenBank/DDBJ databases">
        <title>Complete genome sequence of Kangiella geojedonensis strain YCS-5T.</title>
        <authorList>
            <person name="Kim K.M."/>
        </authorList>
    </citation>
    <scope>NUCLEOTIDE SEQUENCE [LARGE SCALE GENOMIC DNA]</scope>
    <source>
        <strain evidence="2 3">YCS-5</strain>
    </source>
</reference>
<evidence type="ECO:0000313" key="3">
    <source>
        <dbReference type="Proteomes" id="UP000034071"/>
    </source>
</evidence>
<dbReference type="STRING" id="914150.TQ33_1868"/>
<dbReference type="Proteomes" id="UP000034071">
    <property type="component" value="Chromosome"/>
</dbReference>
<evidence type="ECO:0000313" key="2">
    <source>
        <dbReference type="EMBL" id="AKE52804.1"/>
    </source>
</evidence>
<dbReference type="RefSeq" id="WP_046561827.1">
    <property type="nucleotide sequence ID" value="NZ_CP010975.1"/>
</dbReference>
<protein>
    <recommendedName>
        <fullName evidence="4">Alpha-amylase</fullName>
    </recommendedName>
</protein>
<dbReference type="OrthoDB" id="5450709at2"/>
<dbReference type="AlphaFoldDB" id="A0A0F6TRM7"/>
<accession>A0A0F6TRM7</accession>
<keyword evidence="3" id="KW-1185">Reference proteome</keyword>
<feature type="signal peptide" evidence="1">
    <location>
        <begin position="1"/>
        <end position="22"/>
    </location>
</feature>
<keyword evidence="1" id="KW-0732">Signal</keyword>
<dbReference type="EMBL" id="CP010975">
    <property type="protein sequence ID" value="AKE52804.1"/>
    <property type="molecule type" value="Genomic_DNA"/>
</dbReference>
<name>A0A0F6TRM7_9GAMM</name>
<proteinExistence type="predicted"/>
<evidence type="ECO:0008006" key="4">
    <source>
        <dbReference type="Google" id="ProtNLM"/>
    </source>
</evidence>
<dbReference type="HOGENOM" id="CLU_049139_0_0_6"/>
<gene>
    <name evidence="2" type="ORF">TQ33_1868</name>
</gene>
<feature type="chain" id="PRO_5002510440" description="Alpha-amylase" evidence="1">
    <location>
        <begin position="23"/>
        <end position="327"/>
    </location>
</feature>